<keyword evidence="5" id="KW-0547">Nucleotide-binding</keyword>
<comment type="subcellular location">
    <subcellularLocation>
        <location evidence="1">Cell membrane</location>
        <topology evidence="1">Multi-pass membrane protein</topology>
    </subcellularLocation>
</comment>
<keyword evidence="8 9" id="KW-0472">Membrane</keyword>
<evidence type="ECO:0000256" key="8">
    <source>
        <dbReference type="ARBA" id="ARBA00023136"/>
    </source>
</evidence>
<dbReference type="GO" id="GO:0005524">
    <property type="term" value="F:ATP binding"/>
    <property type="evidence" value="ECO:0007669"/>
    <property type="project" value="UniProtKB-KW"/>
</dbReference>
<keyword evidence="2" id="KW-0813">Transport</keyword>
<reference evidence="12 13" key="1">
    <citation type="submission" date="2015-09" db="EMBL/GenBank/DDBJ databases">
        <title>Genome sequence of Oxobacter pfennigii DSM 3222.</title>
        <authorList>
            <person name="Poehlein A."/>
            <person name="Bengelsdorf F.R."/>
            <person name="Schiel-Bengelsdorf B."/>
            <person name="Duerre P."/>
            <person name="Daniel R."/>
        </authorList>
    </citation>
    <scope>NUCLEOTIDE SEQUENCE [LARGE SCALE GENOMIC DNA]</scope>
    <source>
        <strain evidence="12 13">DSM 3222</strain>
    </source>
</reference>
<dbReference type="Pfam" id="PF00005">
    <property type="entry name" value="ABC_tran"/>
    <property type="match status" value="1"/>
</dbReference>
<feature type="domain" description="ABC transmembrane type-1" evidence="11">
    <location>
        <begin position="1"/>
        <end position="297"/>
    </location>
</feature>
<proteinExistence type="predicted"/>
<accession>A0A0P8WRB1</accession>
<evidence type="ECO:0000256" key="7">
    <source>
        <dbReference type="ARBA" id="ARBA00022989"/>
    </source>
</evidence>
<evidence type="ECO:0000259" key="10">
    <source>
        <dbReference type="PROSITE" id="PS50893"/>
    </source>
</evidence>
<dbReference type="PROSITE" id="PS00211">
    <property type="entry name" value="ABC_TRANSPORTER_1"/>
    <property type="match status" value="1"/>
</dbReference>
<comment type="caution">
    <text evidence="12">The sequence shown here is derived from an EMBL/GenBank/DDBJ whole genome shotgun (WGS) entry which is preliminary data.</text>
</comment>
<dbReference type="PROSITE" id="PS50893">
    <property type="entry name" value="ABC_TRANSPORTER_2"/>
    <property type="match status" value="1"/>
</dbReference>
<dbReference type="GO" id="GO:0016887">
    <property type="term" value="F:ATP hydrolysis activity"/>
    <property type="evidence" value="ECO:0007669"/>
    <property type="project" value="InterPro"/>
</dbReference>
<dbReference type="Gene3D" id="1.20.1560.10">
    <property type="entry name" value="ABC transporter type 1, transmembrane domain"/>
    <property type="match status" value="1"/>
</dbReference>
<dbReference type="PROSITE" id="PS50929">
    <property type="entry name" value="ABC_TM1F"/>
    <property type="match status" value="1"/>
</dbReference>
<dbReference type="EMBL" id="LKET01000027">
    <property type="protein sequence ID" value="KPU45118.1"/>
    <property type="molecule type" value="Genomic_DNA"/>
</dbReference>
<evidence type="ECO:0000259" key="11">
    <source>
        <dbReference type="PROSITE" id="PS50929"/>
    </source>
</evidence>
<dbReference type="STRING" id="36849.OXPF_12440"/>
<dbReference type="InterPro" id="IPR003593">
    <property type="entry name" value="AAA+_ATPase"/>
</dbReference>
<dbReference type="EC" id="3.6.3.-" evidence="12"/>
<dbReference type="InterPro" id="IPR039421">
    <property type="entry name" value="Type_1_exporter"/>
</dbReference>
<dbReference type="AlphaFoldDB" id="A0A0P8WRB1"/>
<evidence type="ECO:0000256" key="1">
    <source>
        <dbReference type="ARBA" id="ARBA00004651"/>
    </source>
</evidence>
<evidence type="ECO:0000313" key="12">
    <source>
        <dbReference type="EMBL" id="KPU45118.1"/>
    </source>
</evidence>
<sequence length="581" mass="65100">MGISAVLSLATPLIVKVAIDYIIQNKPEEVPEFLMWFINKLGGREVLMNNLWVPALILVAVTALNGIFLYLKGKLSAEASEAAARNMRDVVYSHIQSLPYDYHVKAETGDLIQRCTSDIETIRRFLAVQMVEMGNIIFMIASALTVMISLNINMTLVSTATMPFIFIFAVVFFNKVSRLFQDADEAEGRLSTTLQENLTAVRVVKAFGRQKYEVDKYDEKNREYRDKSFKLSMLLAVYLAMSDFVIMSQTGIVLIYGVYRTVTGAITLGTLVVFTSYEGKLLWPIRHLGRILTDAGKALVSLGRIKEILDAPLEDMKENGLKPQMEGDIEFENVSLGYEEGREILEDISFTAKKGETIAILGATGSGKSSLVHLLQGLYDYNSGHIYIDGVELKDINKEHLRKNVGLILQEPFLFSRSIKENIGLSNYRAGDDEVFEAARVSSVHDVINEFEEGYDTIVGERGVTLSGGQKQRVAMARTLVMNTPILIFDDSLSAVDTETDVRIRNSLKERKNTATTFIISHRITTLKEADLILVLHEGKLKQTGTHEQLVSEEGLYQRIWNIQNSIEQEIVKAGDEYGYV</sequence>
<evidence type="ECO:0000313" key="13">
    <source>
        <dbReference type="Proteomes" id="UP000050326"/>
    </source>
</evidence>
<dbReference type="PATRIC" id="fig|36849.3.peg.1325"/>
<keyword evidence="3" id="KW-1003">Cell membrane</keyword>
<dbReference type="Pfam" id="PF00664">
    <property type="entry name" value="ABC_membrane"/>
    <property type="match status" value="1"/>
</dbReference>
<feature type="transmembrane region" description="Helical" evidence="9">
    <location>
        <begin position="235"/>
        <end position="259"/>
    </location>
</feature>
<dbReference type="GO" id="GO:0005886">
    <property type="term" value="C:plasma membrane"/>
    <property type="evidence" value="ECO:0007669"/>
    <property type="project" value="UniProtKB-SubCell"/>
</dbReference>
<feature type="domain" description="ABC transporter" evidence="10">
    <location>
        <begin position="329"/>
        <end position="563"/>
    </location>
</feature>
<dbReference type="CDD" id="cd18542">
    <property type="entry name" value="ABC_6TM_YknU_like"/>
    <property type="match status" value="1"/>
</dbReference>
<evidence type="ECO:0000256" key="9">
    <source>
        <dbReference type="SAM" id="Phobius"/>
    </source>
</evidence>
<evidence type="ECO:0000256" key="5">
    <source>
        <dbReference type="ARBA" id="ARBA00022741"/>
    </source>
</evidence>
<feature type="transmembrane region" description="Helical" evidence="9">
    <location>
        <begin position="133"/>
        <end position="150"/>
    </location>
</feature>
<organism evidence="12 13">
    <name type="scientific">Oxobacter pfennigii</name>
    <dbReference type="NCBI Taxonomy" id="36849"/>
    <lineage>
        <taxon>Bacteria</taxon>
        <taxon>Bacillati</taxon>
        <taxon>Bacillota</taxon>
        <taxon>Clostridia</taxon>
        <taxon>Eubacteriales</taxon>
        <taxon>Clostridiaceae</taxon>
        <taxon>Oxobacter</taxon>
    </lineage>
</organism>
<dbReference type="PANTHER" id="PTHR43394">
    <property type="entry name" value="ATP-DEPENDENT PERMEASE MDL1, MITOCHONDRIAL"/>
    <property type="match status" value="1"/>
</dbReference>
<keyword evidence="13" id="KW-1185">Reference proteome</keyword>
<dbReference type="InterPro" id="IPR003439">
    <property type="entry name" value="ABC_transporter-like_ATP-bd"/>
</dbReference>
<keyword evidence="7 9" id="KW-1133">Transmembrane helix</keyword>
<dbReference type="InterPro" id="IPR036640">
    <property type="entry name" value="ABC1_TM_sf"/>
</dbReference>
<dbReference type="Gene3D" id="3.40.50.300">
    <property type="entry name" value="P-loop containing nucleotide triphosphate hydrolases"/>
    <property type="match status" value="1"/>
</dbReference>
<evidence type="ECO:0000256" key="2">
    <source>
        <dbReference type="ARBA" id="ARBA00022448"/>
    </source>
</evidence>
<dbReference type="FunFam" id="3.40.50.300:FF:000221">
    <property type="entry name" value="Multidrug ABC transporter ATP-binding protein"/>
    <property type="match status" value="1"/>
</dbReference>
<keyword evidence="12" id="KW-0378">Hydrolase</keyword>
<gene>
    <name evidence="12" type="ORF">OXPF_12440</name>
</gene>
<dbReference type="GO" id="GO:0015421">
    <property type="term" value="F:ABC-type oligopeptide transporter activity"/>
    <property type="evidence" value="ECO:0007669"/>
    <property type="project" value="TreeGrafter"/>
</dbReference>
<keyword evidence="6 12" id="KW-0067">ATP-binding</keyword>
<name>A0A0P8WRB1_9CLOT</name>
<dbReference type="InterPro" id="IPR017871">
    <property type="entry name" value="ABC_transporter-like_CS"/>
</dbReference>
<dbReference type="Proteomes" id="UP000050326">
    <property type="component" value="Unassembled WGS sequence"/>
</dbReference>
<dbReference type="SUPFAM" id="SSF90123">
    <property type="entry name" value="ABC transporter transmembrane region"/>
    <property type="match status" value="1"/>
</dbReference>
<protein>
    <submittedName>
        <fullName evidence="12">Putative multidrug export ATP-binding/permease protein</fullName>
        <ecNumber evidence="12">3.6.3.-</ecNumber>
    </submittedName>
</protein>
<keyword evidence="4 9" id="KW-0812">Transmembrane</keyword>
<feature type="transmembrane region" description="Helical" evidence="9">
    <location>
        <begin position="156"/>
        <end position="173"/>
    </location>
</feature>
<evidence type="ECO:0000256" key="4">
    <source>
        <dbReference type="ARBA" id="ARBA00022692"/>
    </source>
</evidence>
<evidence type="ECO:0000256" key="3">
    <source>
        <dbReference type="ARBA" id="ARBA00022475"/>
    </source>
</evidence>
<dbReference type="PANTHER" id="PTHR43394:SF1">
    <property type="entry name" value="ATP-BINDING CASSETTE SUB-FAMILY B MEMBER 10, MITOCHONDRIAL"/>
    <property type="match status" value="1"/>
</dbReference>
<feature type="transmembrane region" description="Helical" evidence="9">
    <location>
        <begin position="51"/>
        <end position="71"/>
    </location>
</feature>
<dbReference type="InterPro" id="IPR027417">
    <property type="entry name" value="P-loop_NTPase"/>
</dbReference>
<dbReference type="InterPro" id="IPR011527">
    <property type="entry name" value="ABC1_TM_dom"/>
</dbReference>
<dbReference type="SMART" id="SM00382">
    <property type="entry name" value="AAA"/>
    <property type="match status" value="1"/>
</dbReference>
<evidence type="ECO:0000256" key="6">
    <source>
        <dbReference type="ARBA" id="ARBA00022840"/>
    </source>
</evidence>
<dbReference type="SUPFAM" id="SSF52540">
    <property type="entry name" value="P-loop containing nucleoside triphosphate hydrolases"/>
    <property type="match status" value="1"/>
</dbReference>